<comment type="caution">
    <text evidence="1">The sequence shown here is derived from an EMBL/GenBank/DDBJ whole genome shotgun (WGS) entry which is preliminary data.</text>
</comment>
<proteinExistence type="predicted"/>
<protein>
    <submittedName>
        <fullName evidence="1">Uncharacterized protein</fullName>
    </submittedName>
</protein>
<gene>
    <name evidence="1" type="ORF">HPB50_018689</name>
</gene>
<reference evidence="1" key="1">
    <citation type="submission" date="2020-05" db="EMBL/GenBank/DDBJ databases">
        <title>Large-scale comparative analyses of tick genomes elucidate their genetic diversity and vector capacities.</title>
        <authorList>
            <person name="Jia N."/>
            <person name="Wang J."/>
            <person name="Shi W."/>
            <person name="Du L."/>
            <person name="Sun Y."/>
            <person name="Zhan W."/>
            <person name="Jiang J."/>
            <person name="Wang Q."/>
            <person name="Zhang B."/>
            <person name="Ji P."/>
            <person name="Sakyi L.B."/>
            <person name="Cui X."/>
            <person name="Yuan T."/>
            <person name="Jiang B."/>
            <person name="Yang W."/>
            <person name="Lam T.T.-Y."/>
            <person name="Chang Q."/>
            <person name="Ding S."/>
            <person name="Wang X."/>
            <person name="Zhu J."/>
            <person name="Ruan X."/>
            <person name="Zhao L."/>
            <person name="Wei J."/>
            <person name="Que T."/>
            <person name="Du C."/>
            <person name="Cheng J."/>
            <person name="Dai P."/>
            <person name="Han X."/>
            <person name="Huang E."/>
            <person name="Gao Y."/>
            <person name="Liu J."/>
            <person name="Shao H."/>
            <person name="Ye R."/>
            <person name="Li L."/>
            <person name="Wei W."/>
            <person name="Wang X."/>
            <person name="Wang C."/>
            <person name="Yang T."/>
            <person name="Huo Q."/>
            <person name="Li W."/>
            <person name="Guo W."/>
            <person name="Chen H."/>
            <person name="Zhou L."/>
            <person name="Ni X."/>
            <person name="Tian J."/>
            <person name="Zhou Y."/>
            <person name="Sheng Y."/>
            <person name="Liu T."/>
            <person name="Pan Y."/>
            <person name="Xia L."/>
            <person name="Li J."/>
            <person name="Zhao F."/>
            <person name="Cao W."/>
        </authorList>
    </citation>
    <scope>NUCLEOTIDE SEQUENCE</scope>
    <source>
        <strain evidence="1">Hyas-2018</strain>
    </source>
</reference>
<evidence type="ECO:0000313" key="2">
    <source>
        <dbReference type="Proteomes" id="UP000821845"/>
    </source>
</evidence>
<sequence length="608" mass="67411">MSGGLSKDKSSLDGGRASRDCVIRTVDGREFRAHRGFLCAVSPVFQVLFSVDYGGRSDVLLQNVTSPTMDALLSYYYTNKLSINENNATETLAAADMLLMDEVRDECLRYLLRNMDIENCLGMATLAQWYYFPDFNRAVLSFVREHFDQASGSHFFWTVWRTSDEFPSVSETLLVELLKSNELNVRNEADLLHAIVRWSSSRNASPREAGADLSRLLQSVRVGLCGSLALEDFCRLHPTLACSRLYSELVRKAQGQGPCLCSPSPLLLVQYAAHRCPHANVEAPEVDSDGRGPDGDGRNSDVANAATPPRPAAPARPKCERCGVARNPERWLPRMPYEMLFVVGGWSGGHERDTIETAYHGIALLHSRLYVVGGMRGTSYLRTCDCFDIESCTWQTCSTMNIARGYVSAVALGDYVYAVGGRNAGERTASVERYNPRSNLWTLVSAMKRRRSKIYVSGGFNGQKVLTSVEEYTPSNDTWCLVRQLPSPRCSHQMAVLGGRMYVIGGYDGRRRVTTVMSSGDEKEPLLWHYKCPMRIGRSTFSVAQLDGELYVMGGFDGLGTTAEVERYSPSSDSWRPMVPLNEAVSATAACAVKGLNVCRRLSARAER</sequence>
<organism evidence="1 2">
    <name type="scientific">Hyalomma asiaticum</name>
    <name type="common">Tick</name>
    <dbReference type="NCBI Taxonomy" id="266040"/>
    <lineage>
        <taxon>Eukaryota</taxon>
        <taxon>Metazoa</taxon>
        <taxon>Ecdysozoa</taxon>
        <taxon>Arthropoda</taxon>
        <taxon>Chelicerata</taxon>
        <taxon>Arachnida</taxon>
        <taxon>Acari</taxon>
        <taxon>Parasitiformes</taxon>
        <taxon>Ixodida</taxon>
        <taxon>Ixodoidea</taxon>
        <taxon>Ixodidae</taxon>
        <taxon>Hyalomminae</taxon>
        <taxon>Hyalomma</taxon>
    </lineage>
</organism>
<keyword evidence="2" id="KW-1185">Reference proteome</keyword>
<name>A0ACB7SGQ7_HYAAI</name>
<accession>A0ACB7SGQ7</accession>
<dbReference type="EMBL" id="CM023484">
    <property type="protein sequence ID" value="KAH6933908.1"/>
    <property type="molecule type" value="Genomic_DNA"/>
</dbReference>
<evidence type="ECO:0000313" key="1">
    <source>
        <dbReference type="EMBL" id="KAH6933908.1"/>
    </source>
</evidence>
<dbReference type="Proteomes" id="UP000821845">
    <property type="component" value="Chromosome 4"/>
</dbReference>